<dbReference type="PROSITE" id="PS50873">
    <property type="entry name" value="PEROXIDASE_4"/>
    <property type="match status" value="1"/>
</dbReference>
<name>A0A834SZA6_9FABA</name>
<evidence type="ECO:0000256" key="2">
    <source>
        <dbReference type="ARBA" id="ARBA00012313"/>
    </source>
</evidence>
<dbReference type="InterPro" id="IPR044730">
    <property type="entry name" value="RNase_H-like_dom_plant"/>
</dbReference>
<keyword evidence="5 8" id="KW-0479">Metal-binding</keyword>
<dbReference type="EC" id="1.11.1.7" evidence="2 9"/>
<sequence>MMNNMKVNSSNCVRWIGWEPPDHDRVKCNVDGSYFKSTRDAACGGIARDTSGNFLFSFCHRIGCCEIIRAELRGIVDGLEMLWEKGFRKVTIECDSEVALELVSNGVVDTHPCSALVQRVRSLIDRHWDTELVHVFREANQAADFMAKLSHSLAEGFHVFDSPHVGLRSILAADLNSPLVPRLCSFHRIGDGALDMRRMKKRELAGVDIRCSECASGSEIVGDKKKALYVGVGDDVVHDLLDSGDEGDSHKRRVVLVVEATVPSNQLLGSDVRSPSKFDNAYIQNILRGLGLLTSDHALSVDPRTRPIVEIYARNQTAFFVDFAAAMEKVSVLNVKTGRKGEIRDRCDQFNHIPM</sequence>
<dbReference type="GO" id="GO:0003676">
    <property type="term" value="F:nucleic acid binding"/>
    <property type="evidence" value="ECO:0007669"/>
    <property type="project" value="InterPro"/>
</dbReference>
<dbReference type="InterPro" id="IPR000823">
    <property type="entry name" value="Peroxidase_pln"/>
</dbReference>
<evidence type="ECO:0000256" key="3">
    <source>
        <dbReference type="ARBA" id="ARBA00022559"/>
    </source>
</evidence>
<evidence type="ECO:0000256" key="4">
    <source>
        <dbReference type="ARBA" id="ARBA00022617"/>
    </source>
</evidence>
<evidence type="ECO:0000313" key="12">
    <source>
        <dbReference type="Proteomes" id="UP000634136"/>
    </source>
</evidence>
<comment type="caution">
    <text evidence="11">The sequence shown here is derived from an EMBL/GenBank/DDBJ whole genome shotgun (WGS) entry which is preliminary data.</text>
</comment>
<evidence type="ECO:0000256" key="1">
    <source>
        <dbReference type="ARBA" id="ARBA00000189"/>
    </source>
</evidence>
<keyword evidence="12" id="KW-1185">Reference proteome</keyword>
<comment type="similarity">
    <text evidence="9">Belongs to the peroxidase family. Classical plant (class III) peroxidase subfamily.</text>
</comment>
<keyword evidence="4 9" id="KW-0349">Heme</keyword>
<dbReference type="InterPro" id="IPR002016">
    <property type="entry name" value="Haem_peroxidase"/>
</dbReference>
<dbReference type="InterPro" id="IPR002156">
    <property type="entry name" value="RNaseH_domain"/>
</dbReference>
<dbReference type="AlphaFoldDB" id="A0A834SZA6"/>
<proteinExistence type="inferred from homology"/>
<dbReference type="PANTHER" id="PTHR47723:SF19">
    <property type="entry name" value="POLYNUCLEOTIDYL TRANSFERASE, RIBONUCLEASE H-LIKE SUPERFAMILY PROTEIN"/>
    <property type="match status" value="1"/>
</dbReference>
<comment type="subcellular location">
    <subcellularLocation>
        <location evidence="9">Secreted</location>
    </subcellularLocation>
</comment>
<dbReference type="InterPro" id="IPR010255">
    <property type="entry name" value="Haem_peroxidase_sf"/>
</dbReference>
<dbReference type="GO" id="GO:0042744">
    <property type="term" value="P:hydrogen peroxide catabolic process"/>
    <property type="evidence" value="ECO:0007669"/>
    <property type="project" value="UniProtKB-KW"/>
</dbReference>
<dbReference type="Gene3D" id="1.10.420.10">
    <property type="entry name" value="Peroxidase, domain 2"/>
    <property type="match status" value="1"/>
</dbReference>
<keyword evidence="6 9" id="KW-0560">Oxidoreductase</keyword>
<dbReference type="GO" id="GO:0005576">
    <property type="term" value="C:extracellular region"/>
    <property type="evidence" value="ECO:0007669"/>
    <property type="project" value="UniProtKB-SubCell"/>
</dbReference>
<dbReference type="GO" id="GO:0020037">
    <property type="term" value="F:heme binding"/>
    <property type="evidence" value="ECO:0007669"/>
    <property type="project" value="UniProtKB-UniRule"/>
</dbReference>
<evidence type="ECO:0000256" key="8">
    <source>
        <dbReference type="PIRSR" id="PIRSR600823-3"/>
    </source>
</evidence>
<evidence type="ECO:0000313" key="11">
    <source>
        <dbReference type="EMBL" id="KAF7811665.1"/>
    </source>
</evidence>
<dbReference type="PRINTS" id="PR00461">
    <property type="entry name" value="PLPEROXIDASE"/>
</dbReference>
<dbReference type="PANTHER" id="PTHR47723">
    <property type="entry name" value="OS05G0353850 PROTEIN"/>
    <property type="match status" value="1"/>
</dbReference>
<comment type="cofactor">
    <cofactor evidence="8 9">
        <name>Ca(2+)</name>
        <dbReference type="ChEBI" id="CHEBI:29108"/>
    </cofactor>
    <text evidence="8 9">Binds 2 calcium ions per subunit.</text>
</comment>
<feature type="binding site" evidence="8">
    <location>
        <position position="279"/>
    </location>
    <ligand>
        <name>Ca(2+)</name>
        <dbReference type="ChEBI" id="CHEBI:29108"/>
        <label>2</label>
    </ligand>
</feature>
<dbReference type="GO" id="GO:0046872">
    <property type="term" value="F:metal ion binding"/>
    <property type="evidence" value="ECO:0007669"/>
    <property type="project" value="UniProtKB-UniRule"/>
</dbReference>
<feature type="domain" description="Plant heme peroxidase family profile" evidence="10">
    <location>
        <begin position="87"/>
        <end position="351"/>
    </location>
</feature>
<dbReference type="InterPro" id="IPR053151">
    <property type="entry name" value="RNase_H-like"/>
</dbReference>
<evidence type="ECO:0000256" key="9">
    <source>
        <dbReference type="RuleBase" id="RU362060"/>
    </source>
</evidence>
<keyword evidence="7 9" id="KW-0408">Iron</keyword>
<dbReference type="EMBL" id="JAAIUW010000010">
    <property type="protein sequence ID" value="KAF7811665.1"/>
    <property type="molecule type" value="Genomic_DNA"/>
</dbReference>
<dbReference type="GO" id="GO:0140825">
    <property type="term" value="F:lactoperoxidase activity"/>
    <property type="evidence" value="ECO:0007669"/>
    <property type="project" value="UniProtKB-EC"/>
</dbReference>
<dbReference type="GO" id="GO:0004523">
    <property type="term" value="F:RNA-DNA hybrid ribonuclease activity"/>
    <property type="evidence" value="ECO:0007669"/>
    <property type="project" value="InterPro"/>
</dbReference>
<comment type="function">
    <text evidence="9">Removal of H(2)O(2), oxidation of toxic reductants, biosynthesis and degradation of lignin, suberization, auxin catabolism, response to environmental stresses such as wounding, pathogen attack and oxidative stress.</text>
</comment>
<dbReference type="InterPro" id="IPR036397">
    <property type="entry name" value="RNaseH_sf"/>
</dbReference>
<evidence type="ECO:0000259" key="10">
    <source>
        <dbReference type="PROSITE" id="PS50873"/>
    </source>
</evidence>
<keyword evidence="8 9" id="KW-0106">Calcium</keyword>
<dbReference type="SUPFAM" id="SSF48113">
    <property type="entry name" value="Heme-dependent peroxidases"/>
    <property type="match status" value="1"/>
</dbReference>
<comment type="catalytic activity">
    <reaction evidence="1 9">
        <text>2 a phenolic donor + H2O2 = 2 a phenolic radical donor + 2 H2O</text>
        <dbReference type="Rhea" id="RHEA:56136"/>
        <dbReference type="ChEBI" id="CHEBI:15377"/>
        <dbReference type="ChEBI" id="CHEBI:16240"/>
        <dbReference type="ChEBI" id="CHEBI:139520"/>
        <dbReference type="ChEBI" id="CHEBI:139521"/>
        <dbReference type="EC" id="1.11.1.7"/>
    </reaction>
</comment>
<keyword evidence="3 9" id="KW-0575">Peroxidase</keyword>
<dbReference type="Gene3D" id="3.30.420.10">
    <property type="entry name" value="Ribonuclease H-like superfamily/Ribonuclease H"/>
    <property type="match status" value="1"/>
</dbReference>
<keyword evidence="9" id="KW-0964">Secreted</keyword>
<reference evidence="11" key="1">
    <citation type="submission" date="2020-09" db="EMBL/GenBank/DDBJ databases">
        <title>Genome-Enabled Discovery of Anthraquinone Biosynthesis in Senna tora.</title>
        <authorList>
            <person name="Kang S.-H."/>
            <person name="Pandey R.P."/>
            <person name="Lee C.-M."/>
            <person name="Sim J.-S."/>
            <person name="Jeong J.-T."/>
            <person name="Choi B.-S."/>
            <person name="Jung M."/>
            <person name="Ginzburg D."/>
            <person name="Zhao K."/>
            <person name="Won S.Y."/>
            <person name="Oh T.-J."/>
            <person name="Yu Y."/>
            <person name="Kim N.-H."/>
            <person name="Lee O.R."/>
            <person name="Lee T.-H."/>
            <person name="Bashyal P."/>
            <person name="Kim T.-S."/>
            <person name="Lee W.-H."/>
            <person name="Kawkins C."/>
            <person name="Kim C.-K."/>
            <person name="Kim J.S."/>
            <person name="Ahn B.O."/>
            <person name="Rhee S.Y."/>
            <person name="Sohng J.K."/>
        </authorList>
    </citation>
    <scope>NUCLEOTIDE SEQUENCE</scope>
    <source>
        <tissue evidence="11">Leaf</tissue>
    </source>
</reference>
<dbReference type="Proteomes" id="UP000634136">
    <property type="component" value="Unassembled WGS sequence"/>
</dbReference>
<dbReference type="GO" id="GO:0006979">
    <property type="term" value="P:response to oxidative stress"/>
    <property type="evidence" value="ECO:0007669"/>
    <property type="project" value="UniProtKB-UniRule"/>
</dbReference>
<dbReference type="CDD" id="cd06222">
    <property type="entry name" value="RNase_H_like"/>
    <property type="match status" value="1"/>
</dbReference>
<gene>
    <name evidence="11" type="ORF">G2W53_032641</name>
</gene>
<keyword evidence="9" id="KW-0376">Hydrogen peroxide</keyword>
<evidence type="ECO:0000256" key="7">
    <source>
        <dbReference type="ARBA" id="ARBA00023004"/>
    </source>
</evidence>
<protein>
    <recommendedName>
        <fullName evidence="2 9">Peroxidase</fullName>
        <ecNumber evidence="2 9">1.11.1.7</ecNumber>
    </recommendedName>
</protein>
<dbReference type="InterPro" id="IPR012337">
    <property type="entry name" value="RNaseH-like_sf"/>
</dbReference>
<dbReference type="SUPFAM" id="SSF53098">
    <property type="entry name" value="Ribonuclease H-like"/>
    <property type="match status" value="1"/>
</dbReference>
<organism evidence="11 12">
    <name type="scientific">Senna tora</name>
    <dbReference type="NCBI Taxonomy" id="362788"/>
    <lineage>
        <taxon>Eukaryota</taxon>
        <taxon>Viridiplantae</taxon>
        <taxon>Streptophyta</taxon>
        <taxon>Embryophyta</taxon>
        <taxon>Tracheophyta</taxon>
        <taxon>Spermatophyta</taxon>
        <taxon>Magnoliopsida</taxon>
        <taxon>eudicotyledons</taxon>
        <taxon>Gunneridae</taxon>
        <taxon>Pentapetalae</taxon>
        <taxon>rosids</taxon>
        <taxon>fabids</taxon>
        <taxon>Fabales</taxon>
        <taxon>Fabaceae</taxon>
        <taxon>Caesalpinioideae</taxon>
        <taxon>Cassia clade</taxon>
        <taxon>Senna</taxon>
    </lineage>
</organism>
<accession>A0A834SZA6</accession>
<evidence type="ECO:0000256" key="5">
    <source>
        <dbReference type="ARBA" id="ARBA00022723"/>
    </source>
</evidence>
<comment type="cofactor">
    <cofactor evidence="9">
        <name>heme b</name>
        <dbReference type="ChEBI" id="CHEBI:60344"/>
    </cofactor>
    <text evidence="9">Binds 1 heme b (iron(II)-protoporphyrin IX) group per subunit.</text>
</comment>
<dbReference type="Pfam" id="PF13456">
    <property type="entry name" value="RVT_3"/>
    <property type="match status" value="1"/>
</dbReference>
<feature type="binding site" evidence="8">
    <location>
        <position position="271"/>
    </location>
    <ligand>
        <name>Ca(2+)</name>
        <dbReference type="ChEBI" id="CHEBI:29108"/>
        <label>2</label>
    </ligand>
</feature>
<dbReference type="Pfam" id="PF00141">
    <property type="entry name" value="peroxidase"/>
    <property type="match status" value="1"/>
</dbReference>
<evidence type="ECO:0000256" key="6">
    <source>
        <dbReference type="ARBA" id="ARBA00023002"/>
    </source>
</evidence>